<organism evidence="2 3">
    <name type="scientific">Labilibaculum filiforme</name>
    <dbReference type="NCBI Taxonomy" id="1940526"/>
    <lineage>
        <taxon>Bacteria</taxon>
        <taxon>Pseudomonadati</taxon>
        <taxon>Bacteroidota</taxon>
        <taxon>Bacteroidia</taxon>
        <taxon>Marinilabiliales</taxon>
        <taxon>Marinifilaceae</taxon>
        <taxon>Labilibaculum</taxon>
    </lineage>
</organism>
<dbReference type="SMART" id="SM00028">
    <property type="entry name" value="TPR"/>
    <property type="match status" value="2"/>
</dbReference>
<dbReference type="AlphaFoldDB" id="A0A2N3HU19"/>
<protein>
    <submittedName>
        <fullName evidence="2">Uncharacterized protein</fullName>
    </submittedName>
</protein>
<dbReference type="EMBL" id="MVDD01000013">
    <property type="protein sequence ID" value="PKQ61528.1"/>
    <property type="molecule type" value="Genomic_DNA"/>
</dbReference>
<evidence type="ECO:0000313" key="3">
    <source>
        <dbReference type="Proteomes" id="UP000233535"/>
    </source>
</evidence>
<gene>
    <name evidence="2" type="ORF">BZG02_15160</name>
</gene>
<dbReference type="InterPro" id="IPR011990">
    <property type="entry name" value="TPR-like_helical_dom_sf"/>
</dbReference>
<dbReference type="PROSITE" id="PS50005">
    <property type="entry name" value="TPR"/>
    <property type="match status" value="1"/>
</dbReference>
<dbReference type="PANTHER" id="PTHR10098">
    <property type="entry name" value="RAPSYN-RELATED"/>
    <property type="match status" value="1"/>
</dbReference>
<dbReference type="SUPFAM" id="SSF48452">
    <property type="entry name" value="TPR-like"/>
    <property type="match status" value="1"/>
</dbReference>
<evidence type="ECO:0000256" key="1">
    <source>
        <dbReference type="PROSITE-ProRule" id="PRU00339"/>
    </source>
</evidence>
<feature type="repeat" description="TPR" evidence="1">
    <location>
        <begin position="117"/>
        <end position="150"/>
    </location>
</feature>
<dbReference type="Proteomes" id="UP000233535">
    <property type="component" value="Unassembled WGS sequence"/>
</dbReference>
<accession>A0A2N3HU19</accession>
<dbReference type="Pfam" id="PF13424">
    <property type="entry name" value="TPR_12"/>
    <property type="match status" value="1"/>
</dbReference>
<comment type="caution">
    <text evidence="2">The sequence shown here is derived from an EMBL/GenBank/DDBJ whole genome shotgun (WGS) entry which is preliminary data.</text>
</comment>
<dbReference type="OrthoDB" id="1523128at2"/>
<dbReference type="Gene3D" id="1.25.40.10">
    <property type="entry name" value="Tetratricopeptide repeat domain"/>
    <property type="match status" value="1"/>
</dbReference>
<sequence length="156" mass="17816">MKYIYLLFLIVLSKTLIAQSKIDSLEALLPSKKGLEKVELLNELGNAYCHVSPDKGIDYAQKAYTIALKENSKKDIAKSLKIIGLNYWLKSELYLALENHQKSLKIYQEINDIKGICSLYGNIGIVYKELSEYENALKYYLKSLEISDKEGFNIIP</sequence>
<dbReference type="InterPro" id="IPR019734">
    <property type="entry name" value="TPR_rpt"/>
</dbReference>
<keyword evidence="3" id="KW-1185">Reference proteome</keyword>
<proteinExistence type="predicted"/>
<reference evidence="2 3" key="1">
    <citation type="journal article" date="2017" name="Front. Microbiol.">
        <title>Labilibaculum manganireducens gen. nov., sp. nov. and Labilibaculum filiforme sp. nov., Novel Bacteroidetes Isolated from Subsurface Sediments of the Baltic Sea.</title>
        <authorList>
            <person name="Vandieken V."/>
            <person name="Marshall I.P."/>
            <person name="Niemann H."/>
            <person name="Engelen B."/>
            <person name="Cypionka H."/>
        </authorList>
    </citation>
    <scope>NUCLEOTIDE SEQUENCE [LARGE SCALE GENOMIC DNA]</scope>
    <source>
        <strain evidence="2 3">59.16B</strain>
    </source>
</reference>
<evidence type="ECO:0000313" key="2">
    <source>
        <dbReference type="EMBL" id="PKQ61528.1"/>
    </source>
</evidence>
<dbReference type="RefSeq" id="WP_101262299.1">
    <property type="nucleotide sequence ID" value="NZ_MVDD01000013.1"/>
</dbReference>
<name>A0A2N3HU19_9BACT</name>
<keyword evidence="1" id="KW-0802">TPR repeat</keyword>